<dbReference type="PANTHER" id="PTHR46148:SF56">
    <property type="entry name" value="RETROTRANSPOSON PROTEIN"/>
    <property type="match status" value="1"/>
</dbReference>
<feature type="domain" description="Tf2-1-like SH3-like" evidence="1">
    <location>
        <begin position="39"/>
        <end position="95"/>
    </location>
</feature>
<organism evidence="2 3">
    <name type="scientific">Solanum verrucosum</name>
    <dbReference type="NCBI Taxonomy" id="315347"/>
    <lineage>
        <taxon>Eukaryota</taxon>
        <taxon>Viridiplantae</taxon>
        <taxon>Streptophyta</taxon>
        <taxon>Embryophyta</taxon>
        <taxon>Tracheophyta</taxon>
        <taxon>Spermatophyta</taxon>
        <taxon>Magnoliopsida</taxon>
        <taxon>eudicotyledons</taxon>
        <taxon>Gunneridae</taxon>
        <taxon>Pentapetalae</taxon>
        <taxon>asterids</taxon>
        <taxon>lamiids</taxon>
        <taxon>Solanales</taxon>
        <taxon>Solanaceae</taxon>
        <taxon>Solanoideae</taxon>
        <taxon>Solaneae</taxon>
        <taxon>Solanum</taxon>
    </lineage>
</organism>
<gene>
    <name evidence="2" type="ORF">MTR67_040332</name>
</gene>
<protein>
    <recommendedName>
        <fullName evidence="1">Tf2-1-like SH3-like domain-containing protein</fullName>
    </recommendedName>
</protein>
<dbReference type="AlphaFoldDB" id="A0AAF0UJ34"/>
<evidence type="ECO:0000259" key="1">
    <source>
        <dbReference type="Pfam" id="PF24626"/>
    </source>
</evidence>
<dbReference type="EMBL" id="CP133620">
    <property type="protein sequence ID" value="WMV46947.1"/>
    <property type="molecule type" value="Genomic_DNA"/>
</dbReference>
<name>A0AAF0UJ34_SOLVR</name>
<dbReference type="InterPro" id="IPR056924">
    <property type="entry name" value="SH3_Tf2-1"/>
</dbReference>
<dbReference type="Pfam" id="PF24626">
    <property type="entry name" value="SH3_Tf2-1"/>
    <property type="match status" value="1"/>
</dbReference>
<reference evidence="2" key="1">
    <citation type="submission" date="2023-08" db="EMBL/GenBank/DDBJ databases">
        <title>A de novo genome assembly of Solanum verrucosum Schlechtendal, a Mexican diploid species geographically isolated from the other diploid A-genome species in potato relatives.</title>
        <authorList>
            <person name="Hosaka K."/>
        </authorList>
    </citation>
    <scope>NUCLEOTIDE SEQUENCE</scope>
    <source>
        <tissue evidence="2">Young leaves</tissue>
    </source>
</reference>
<sequence>MVPYEALYERRCRSPISWFEVGEAGLIGPDLVHQAMEKVKIIQERRCDKKEKLSPRYISCYNISKRIGNVAFELELRLELAAVHPVFHISMFKKYMGDPSLITPNENIGIKDNLSYEEIPVEILDHQVRKLRTKEVASIKVL</sequence>
<dbReference type="Proteomes" id="UP001234989">
    <property type="component" value="Chromosome 9"/>
</dbReference>
<dbReference type="PANTHER" id="PTHR46148">
    <property type="entry name" value="CHROMO DOMAIN-CONTAINING PROTEIN"/>
    <property type="match status" value="1"/>
</dbReference>
<evidence type="ECO:0000313" key="2">
    <source>
        <dbReference type="EMBL" id="WMV46947.1"/>
    </source>
</evidence>
<accession>A0AAF0UJ34</accession>
<evidence type="ECO:0000313" key="3">
    <source>
        <dbReference type="Proteomes" id="UP001234989"/>
    </source>
</evidence>
<proteinExistence type="predicted"/>
<keyword evidence="3" id="KW-1185">Reference proteome</keyword>